<keyword evidence="4" id="KW-1185">Reference proteome</keyword>
<dbReference type="PROSITE" id="PS00028">
    <property type="entry name" value="ZINC_FINGER_C2H2_1"/>
    <property type="match status" value="1"/>
</dbReference>
<evidence type="ECO:0000259" key="2">
    <source>
        <dbReference type="PROSITE" id="PS50157"/>
    </source>
</evidence>
<comment type="caution">
    <text evidence="3">The sequence shown here is derived from an EMBL/GenBank/DDBJ whole genome shotgun (WGS) entry which is preliminary data.</text>
</comment>
<keyword evidence="1" id="KW-0479">Metal-binding</keyword>
<evidence type="ECO:0000256" key="1">
    <source>
        <dbReference type="PROSITE-ProRule" id="PRU00042"/>
    </source>
</evidence>
<keyword evidence="1" id="KW-0863">Zinc-finger</keyword>
<feature type="domain" description="C2H2-type" evidence="2">
    <location>
        <begin position="28"/>
        <end position="57"/>
    </location>
</feature>
<dbReference type="PROSITE" id="PS50157">
    <property type="entry name" value="ZINC_FINGER_C2H2_2"/>
    <property type="match status" value="1"/>
</dbReference>
<evidence type="ECO:0000313" key="3">
    <source>
        <dbReference type="EMBL" id="OWA54415.1"/>
    </source>
</evidence>
<name>A0A9X6NI67_HYPEX</name>
<gene>
    <name evidence="3" type="ORF">BV898_18819</name>
</gene>
<evidence type="ECO:0000313" key="4">
    <source>
        <dbReference type="Proteomes" id="UP000192578"/>
    </source>
</evidence>
<sequence>MAPIRGKPQIHNVDLEMLHLDSRGKDLVRCIYGNCGKVFKHRRSARRHVRQHLESTAGSFSVNETILGKPEYFGEDIVPTGESLRGQAKNLDEAHESLSMTVSHEQLSAASDDDDEVTEEFAALPDWDVSRIDERCLAQQLPAVKANPSDLFNLCKLMHGCSDVPPLTSSSSPS</sequence>
<protein>
    <recommendedName>
        <fullName evidence="2">C2H2-type domain-containing protein</fullName>
    </recommendedName>
</protein>
<dbReference type="EMBL" id="MTYJ01000403">
    <property type="protein sequence ID" value="OWA54415.1"/>
    <property type="molecule type" value="Genomic_DNA"/>
</dbReference>
<keyword evidence="1" id="KW-0862">Zinc</keyword>
<dbReference type="GO" id="GO:0008270">
    <property type="term" value="F:zinc ion binding"/>
    <property type="evidence" value="ECO:0007669"/>
    <property type="project" value="UniProtKB-KW"/>
</dbReference>
<reference evidence="4" key="1">
    <citation type="submission" date="2017-01" db="EMBL/GenBank/DDBJ databases">
        <title>Comparative genomics of anhydrobiosis in the tardigrade Hypsibius dujardini.</title>
        <authorList>
            <person name="Yoshida Y."/>
            <person name="Koutsovoulos G."/>
            <person name="Laetsch D."/>
            <person name="Stevens L."/>
            <person name="Kumar S."/>
            <person name="Horikawa D."/>
            <person name="Ishino K."/>
            <person name="Komine S."/>
            <person name="Tomita M."/>
            <person name="Blaxter M."/>
            <person name="Arakawa K."/>
        </authorList>
    </citation>
    <scope>NUCLEOTIDE SEQUENCE [LARGE SCALE GENOMIC DNA]</scope>
    <source>
        <strain evidence="4">Z151</strain>
    </source>
</reference>
<dbReference type="Proteomes" id="UP000192578">
    <property type="component" value="Unassembled WGS sequence"/>
</dbReference>
<proteinExistence type="predicted"/>
<dbReference type="AlphaFoldDB" id="A0A9X6NI67"/>
<organism evidence="3 4">
    <name type="scientific">Hypsibius exemplaris</name>
    <name type="common">Freshwater tardigrade</name>
    <dbReference type="NCBI Taxonomy" id="2072580"/>
    <lineage>
        <taxon>Eukaryota</taxon>
        <taxon>Metazoa</taxon>
        <taxon>Ecdysozoa</taxon>
        <taxon>Tardigrada</taxon>
        <taxon>Eutardigrada</taxon>
        <taxon>Parachela</taxon>
        <taxon>Hypsibioidea</taxon>
        <taxon>Hypsibiidae</taxon>
        <taxon>Hypsibius</taxon>
    </lineage>
</organism>
<accession>A0A9X6NI67</accession>
<dbReference type="InterPro" id="IPR013087">
    <property type="entry name" value="Znf_C2H2_type"/>
</dbReference>